<dbReference type="EMBL" id="ML975158">
    <property type="protein sequence ID" value="KAF1812237.1"/>
    <property type="molecule type" value="Genomic_DNA"/>
</dbReference>
<feature type="compositionally biased region" description="Polar residues" evidence="15">
    <location>
        <begin position="245"/>
        <end position="259"/>
    </location>
</feature>
<dbReference type="GO" id="GO:0004402">
    <property type="term" value="F:histone acetyltransferase activity"/>
    <property type="evidence" value="ECO:0007669"/>
    <property type="project" value="InterPro"/>
</dbReference>
<dbReference type="InterPro" id="IPR002717">
    <property type="entry name" value="HAT_MYST-type"/>
</dbReference>
<feature type="compositionally biased region" description="Acidic residues" evidence="15">
    <location>
        <begin position="45"/>
        <end position="57"/>
    </location>
</feature>
<dbReference type="SUPFAM" id="SSF55729">
    <property type="entry name" value="Acyl-CoA N-acyltransferases (Nat)"/>
    <property type="match status" value="1"/>
</dbReference>
<evidence type="ECO:0000256" key="10">
    <source>
        <dbReference type="ARBA" id="ARBA00023242"/>
    </source>
</evidence>
<dbReference type="GO" id="GO:0006357">
    <property type="term" value="P:regulation of transcription by RNA polymerase II"/>
    <property type="evidence" value="ECO:0007669"/>
    <property type="project" value="TreeGrafter"/>
</dbReference>
<keyword evidence="19" id="KW-1185">Reference proteome</keyword>
<dbReference type="InterPro" id="IPR016181">
    <property type="entry name" value="Acyl_CoA_acyltransferase"/>
</dbReference>
<accession>A0A6G1G299</accession>
<feature type="compositionally biased region" description="Basic residues" evidence="15">
    <location>
        <begin position="296"/>
        <end position="315"/>
    </location>
</feature>
<feature type="region of interest" description="Disordered" evidence="15">
    <location>
        <begin position="704"/>
        <end position="848"/>
    </location>
</feature>
<protein>
    <recommendedName>
        <fullName evidence="3 14">Histone acetyltransferase</fullName>
        <ecNumber evidence="3 14">2.3.1.48</ecNumber>
    </recommendedName>
</protein>
<feature type="region of interest" description="Disordered" evidence="15">
    <location>
        <begin position="296"/>
        <end position="328"/>
    </location>
</feature>
<feature type="compositionally biased region" description="Basic residues" evidence="15">
    <location>
        <begin position="816"/>
        <end position="830"/>
    </location>
</feature>
<dbReference type="OrthoDB" id="787137at2759"/>
<evidence type="ECO:0000256" key="1">
    <source>
        <dbReference type="ARBA" id="ARBA00004123"/>
    </source>
</evidence>
<comment type="similarity">
    <text evidence="2 14">Belongs to the MYST (SAS/MOZ) family.</text>
</comment>
<feature type="domain" description="PHD-type" evidence="16">
    <location>
        <begin position="101"/>
        <end position="160"/>
    </location>
</feature>
<keyword evidence="4" id="KW-0808">Transferase</keyword>
<dbReference type="EC" id="2.3.1.48" evidence="3 14"/>
<dbReference type="PROSITE" id="PS50016">
    <property type="entry name" value="ZF_PHD_2"/>
    <property type="match status" value="1"/>
</dbReference>
<evidence type="ECO:0000313" key="18">
    <source>
        <dbReference type="EMBL" id="KAF1812237.1"/>
    </source>
</evidence>
<feature type="region of interest" description="Disordered" evidence="15">
    <location>
        <begin position="201"/>
        <end position="265"/>
    </location>
</feature>
<feature type="active site" description="Proton donor/acceptor" evidence="12">
    <location>
        <position position="587"/>
    </location>
</feature>
<dbReference type="Gene3D" id="3.30.60.60">
    <property type="entry name" value="N-acetyl transferase-like"/>
    <property type="match status" value="1"/>
</dbReference>
<evidence type="ECO:0000259" key="17">
    <source>
        <dbReference type="PROSITE" id="PS51726"/>
    </source>
</evidence>
<dbReference type="GO" id="GO:0003682">
    <property type="term" value="F:chromatin binding"/>
    <property type="evidence" value="ECO:0007669"/>
    <property type="project" value="TreeGrafter"/>
</dbReference>
<keyword evidence="8" id="KW-0156">Chromatin regulator</keyword>
<evidence type="ECO:0000256" key="4">
    <source>
        <dbReference type="ARBA" id="ARBA00022679"/>
    </source>
</evidence>
<keyword evidence="7" id="KW-0862">Zinc</keyword>
<dbReference type="GO" id="GO:0005634">
    <property type="term" value="C:nucleus"/>
    <property type="evidence" value="ECO:0007669"/>
    <property type="project" value="UniProtKB-SubCell"/>
</dbReference>
<dbReference type="Gene3D" id="3.40.630.30">
    <property type="match status" value="1"/>
</dbReference>
<dbReference type="InterPro" id="IPR040706">
    <property type="entry name" value="Zf-MYST"/>
</dbReference>
<dbReference type="InterPro" id="IPR011011">
    <property type="entry name" value="Znf_FYVE_PHD"/>
</dbReference>
<dbReference type="Gene3D" id="3.30.40.10">
    <property type="entry name" value="Zinc/RING finger domain, C3HC4 (zinc finger)"/>
    <property type="match status" value="1"/>
</dbReference>
<evidence type="ECO:0000256" key="7">
    <source>
        <dbReference type="ARBA" id="ARBA00022833"/>
    </source>
</evidence>
<feature type="compositionally biased region" description="Basic and acidic residues" evidence="15">
    <location>
        <begin position="704"/>
        <end position="715"/>
    </location>
</feature>
<dbReference type="InterPro" id="IPR050603">
    <property type="entry name" value="MYST_HAT"/>
</dbReference>
<feature type="compositionally biased region" description="Polar residues" evidence="15">
    <location>
        <begin position="771"/>
        <end position="783"/>
    </location>
</feature>
<evidence type="ECO:0000259" key="16">
    <source>
        <dbReference type="PROSITE" id="PS50016"/>
    </source>
</evidence>
<reference evidence="20" key="3">
    <citation type="submission" date="2025-04" db="UniProtKB">
        <authorList>
            <consortium name="RefSeq"/>
        </authorList>
    </citation>
    <scope>IDENTIFICATION</scope>
    <source>
        <strain evidence="20">CBS 781.70</strain>
    </source>
</reference>
<sequence length="935" mass="104639">MNGDKHDLEDRIGDDTSDADAEGEEDDDQDMNAPVGAVKVPKDDETADESAAEEAIDDQSSASSRHSGSDESETSDESEEENEWEEESEGADDAVEEIRDSNLCIFCRQDEEHDPSEEFEEYLSCVVCGNNSHRQCARNENALVSNDDADKWRCLTCVENGLEADNDAMENSSTRRASAPQITRDLLPALRGSMNPDSHSMFNSLILDDDPMDGSRSLRKRKSSDVEPSSRPLRKRLRPSDDEASQNGDASTGAGSALSSRPRRTRKVAAPLAKIVHEGPASIIVALSLDPARMHKILSSRPRKRRTYNRPRRQRSPPFPEIEESHYPSIPLTLGPQLFSLHDRDMDDSKSKPYGGILNEAEADTSKTFPYTADRKKFEDARLKAEEDWKRKMTALYAGQEFQRPYHKPSATASKVKSINFGGYDIDTWHAAPYPEEYSKNKILYICEFCLKYMSSDYVAWRHKLKCPAKHPPGDEIYRDGRYSFFEVDGRKNPVYCQNLCLLAKLFLGSKTLYYDVEPFLFYIMTENDEYGCHFVGYFSKEKRPSSLNNVSCILVLPIFQRKGFGHMLIDFSYLLTRVEEKTGSPEKPLSDMGLVSYRNYWRLILCQHLMDQKAPLSITDIAERTGMTADDIISALEGLRALVRDPVTKTYALRIDYKYFQEYINKHEAKKWPKLNPDALVWVPYVMGRSNLAHYEDAPQMHTVAQREEEHEPAEFPEEGVQQQLARSTEPSHERDTNGIQDSPMDLTPYDDADRSLARTPSNGFDHPNGYSSMSPSRSQPGTPLPNGIHTEGSASFAIPPSRFEIFPPVPGTTTRRRPGRPFGSRRRTGTPVRRNSGKVMGVGSGGVFETPVMGGALRRTRSKLGEVVNGAGEEEGGEGKGRHAQVNGDGDGDGEQSGARAKEVNERNSDGEADAEGEDVTMEDAGQGVEEHD</sequence>
<evidence type="ECO:0000256" key="11">
    <source>
        <dbReference type="ARBA" id="ARBA00045805"/>
    </source>
</evidence>
<dbReference type="GO" id="GO:0008270">
    <property type="term" value="F:zinc ion binding"/>
    <property type="evidence" value="ECO:0007669"/>
    <property type="project" value="UniProtKB-KW"/>
</dbReference>
<dbReference type="GO" id="GO:0031507">
    <property type="term" value="P:heterochromatin formation"/>
    <property type="evidence" value="ECO:0007669"/>
    <property type="project" value="UniProtKB-ARBA"/>
</dbReference>
<evidence type="ECO:0000256" key="8">
    <source>
        <dbReference type="ARBA" id="ARBA00022853"/>
    </source>
</evidence>
<comment type="function">
    <text evidence="11">Catalytic component of the NuA4 histone acetyltransferase (HAT) complex which is involved in epigenetic transcriptional activation of selected genes principally by acetylation of nucleosomal histones H4, H3, H2B, H2A and H2A variant H2A.Z. Acetylates histone H4 to form H4K5ac, H4K8ac, H4K12ac and H4K16ac, histone H3 to form H3K14ac, and histone H2A to form H2AK4ac and H2AK7ac. The NuA4 complex is involved in the DNA damage response and is required for chromosome segregation. The NuA4 complex plays a direct role in repair of DNA double-strand breaks (DSBs) through homologous recombination. Recruitment to promoters depends on H3K4me. Also acetylates non-histone proteins. In addition to protein acetyltransferase, can use different acyl-CoA substrates, such as 2-hydroxyisobutanoyl-CoA (2-hydroxyisobutyryl-CoA) or (2E)-butenoyl-CoA (crotonyl-CoA), and is able to mediate protein 2-hydroxyisobutyrylation and crotonylation, respectively.</text>
</comment>
<dbReference type="InterPro" id="IPR013083">
    <property type="entry name" value="Znf_RING/FYVE/PHD"/>
</dbReference>
<evidence type="ECO:0000256" key="13">
    <source>
        <dbReference type="PROSITE-ProRule" id="PRU00146"/>
    </source>
</evidence>
<feature type="region of interest" description="Disordered" evidence="15">
    <location>
        <begin position="862"/>
        <end position="935"/>
    </location>
</feature>
<dbReference type="FunFam" id="3.40.630.30:FF:000001">
    <property type="entry name" value="Histone acetyltransferase"/>
    <property type="match status" value="1"/>
</dbReference>
<evidence type="ECO:0000256" key="9">
    <source>
        <dbReference type="ARBA" id="ARBA00022990"/>
    </source>
</evidence>
<dbReference type="FunFam" id="3.30.60.60:FF:000001">
    <property type="entry name" value="Histone acetyltransferase"/>
    <property type="match status" value="1"/>
</dbReference>
<dbReference type="AlphaFoldDB" id="A0A6G1G299"/>
<dbReference type="Proteomes" id="UP000504638">
    <property type="component" value="Unplaced"/>
</dbReference>
<comment type="catalytic activity">
    <reaction evidence="14">
        <text>L-lysyl-[protein] + acetyl-CoA = N(6)-acetyl-L-lysyl-[protein] + CoA + H(+)</text>
        <dbReference type="Rhea" id="RHEA:45948"/>
        <dbReference type="Rhea" id="RHEA-COMP:9752"/>
        <dbReference type="Rhea" id="RHEA-COMP:10731"/>
        <dbReference type="ChEBI" id="CHEBI:15378"/>
        <dbReference type="ChEBI" id="CHEBI:29969"/>
        <dbReference type="ChEBI" id="CHEBI:57287"/>
        <dbReference type="ChEBI" id="CHEBI:57288"/>
        <dbReference type="ChEBI" id="CHEBI:61930"/>
        <dbReference type="EC" id="2.3.1.48"/>
    </reaction>
</comment>
<name>A0A6G1G299_9PEZI</name>
<evidence type="ECO:0000256" key="3">
    <source>
        <dbReference type="ARBA" id="ARBA00013184"/>
    </source>
</evidence>
<reference evidence="20" key="2">
    <citation type="submission" date="2020-04" db="EMBL/GenBank/DDBJ databases">
        <authorList>
            <consortium name="NCBI Genome Project"/>
        </authorList>
    </citation>
    <scope>NUCLEOTIDE SEQUENCE</scope>
    <source>
        <strain evidence="20">CBS 781.70</strain>
    </source>
</reference>
<dbReference type="SUPFAM" id="SSF57903">
    <property type="entry name" value="FYVE/PHD zinc finger"/>
    <property type="match status" value="1"/>
</dbReference>
<dbReference type="GO" id="GO:1990467">
    <property type="term" value="C:NuA3a histone acetyltransferase complex"/>
    <property type="evidence" value="ECO:0007669"/>
    <property type="project" value="TreeGrafter"/>
</dbReference>
<feature type="compositionally biased region" description="Basic and acidic residues" evidence="15">
    <location>
        <begin position="1"/>
        <end position="14"/>
    </location>
</feature>
<comment type="subcellular location">
    <subcellularLocation>
        <location evidence="1 14">Nucleus</location>
    </subcellularLocation>
</comment>
<evidence type="ECO:0000256" key="2">
    <source>
        <dbReference type="ARBA" id="ARBA00010107"/>
    </source>
</evidence>
<dbReference type="Pfam" id="PF17772">
    <property type="entry name" value="zf-MYST"/>
    <property type="match status" value="1"/>
</dbReference>
<dbReference type="PANTHER" id="PTHR10615">
    <property type="entry name" value="HISTONE ACETYLTRANSFERASE"/>
    <property type="match status" value="1"/>
</dbReference>
<evidence type="ECO:0000256" key="14">
    <source>
        <dbReference type="RuleBase" id="RU361211"/>
    </source>
</evidence>
<evidence type="ECO:0000256" key="12">
    <source>
        <dbReference type="PIRSR" id="PIRSR602717-51"/>
    </source>
</evidence>
<evidence type="ECO:0000313" key="19">
    <source>
        <dbReference type="Proteomes" id="UP000504638"/>
    </source>
</evidence>
<keyword evidence="6 13" id="KW-0863">Zinc-finger</keyword>
<dbReference type="Pfam" id="PF16866">
    <property type="entry name" value="PHD_4"/>
    <property type="match status" value="1"/>
</dbReference>
<dbReference type="PROSITE" id="PS51726">
    <property type="entry name" value="MYST_HAT"/>
    <property type="match status" value="1"/>
</dbReference>
<dbReference type="GO" id="GO:0003712">
    <property type="term" value="F:transcription coregulator activity"/>
    <property type="evidence" value="ECO:0007669"/>
    <property type="project" value="TreeGrafter"/>
</dbReference>
<gene>
    <name evidence="18 20" type="ORF">P152DRAFT_397733</name>
</gene>
<dbReference type="PANTHER" id="PTHR10615:SF161">
    <property type="entry name" value="HISTONE ACETYLTRANSFERASE KAT7"/>
    <property type="match status" value="1"/>
</dbReference>
<keyword evidence="5" id="KW-0479">Metal-binding</keyword>
<evidence type="ECO:0000256" key="5">
    <source>
        <dbReference type="ARBA" id="ARBA00022723"/>
    </source>
</evidence>
<feature type="domain" description="MYST-type HAT" evidence="17">
    <location>
        <begin position="411"/>
        <end position="685"/>
    </location>
</feature>
<feature type="compositionally biased region" description="Basic and acidic residues" evidence="15">
    <location>
        <begin position="902"/>
        <end position="912"/>
    </location>
</feature>
<dbReference type="Pfam" id="PF01853">
    <property type="entry name" value="MOZ_SAS"/>
    <property type="match status" value="1"/>
</dbReference>
<proteinExistence type="inferred from homology"/>
<keyword evidence="10 14" id="KW-0539">Nucleus</keyword>
<evidence type="ECO:0000256" key="15">
    <source>
        <dbReference type="SAM" id="MobiDB-lite"/>
    </source>
</evidence>
<evidence type="ECO:0000313" key="20">
    <source>
        <dbReference type="RefSeq" id="XP_033533868.1"/>
    </source>
</evidence>
<feature type="compositionally biased region" description="Acidic residues" evidence="15">
    <location>
        <begin position="70"/>
        <end position="95"/>
    </location>
</feature>
<keyword evidence="9" id="KW-0007">Acetylation</keyword>
<dbReference type="InterPro" id="IPR019787">
    <property type="entry name" value="Znf_PHD-finger"/>
</dbReference>
<reference evidence="18 20" key="1">
    <citation type="submission" date="2020-01" db="EMBL/GenBank/DDBJ databases">
        <authorList>
            <consortium name="DOE Joint Genome Institute"/>
            <person name="Haridas S."/>
            <person name="Albert R."/>
            <person name="Binder M."/>
            <person name="Bloem J."/>
            <person name="Labutti K."/>
            <person name="Salamov A."/>
            <person name="Andreopoulos B."/>
            <person name="Baker S.E."/>
            <person name="Barry K."/>
            <person name="Bills G."/>
            <person name="Bluhm B.H."/>
            <person name="Cannon C."/>
            <person name="Castanera R."/>
            <person name="Culley D.E."/>
            <person name="Daum C."/>
            <person name="Ezra D."/>
            <person name="Gonzalez J.B."/>
            <person name="Henrissat B."/>
            <person name="Kuo A."/>
            <person name="Liang C."/>
            <person name="Lipzen A."/>
            <person name="Lutzoni F."/>
            <person name="Magnuson J."/>
            <person name="Mondo S."/>
            <person name="Nolan M."/>
            <person name="Ohm R."/>
            <person name="Pangilinan J."/>
            <person name="Park H.-J."/>
            <person name="Ramirez L."/>
            <person name="Alfaro M."/>
            <person name="Sun H."/>
            <person name="Tritt A."/>
            <person name="Yoshinaga Y."/>
            <person name="Zwiers L.-H."/>
            <person name="Turgeon B.G."/>
            <person name="Goodwin S.B."/>
            <person name="Spatafora J.W."/>
            <person name="Crous P.W."/>
            <person name="Grigoriev I.V."/>
        </authorList>
    </citation>
    <scope>NUCLEOTIDE SEQUENCE</scope>
    <source>
        <strain evidence="18 20">CBS 781.70</strain>
    </source>
</reference>
<feature type="region of interest" description="Disordered" evidence="15">
    <location>
        <begin position="1"/>
        <end position="95"/>
    </location>
</feature>
<feature type="compositionally biased region" description="Acidic residues" evidence="15">
    <location>
        <begin position="913"/>
        <end position="924"/>
    </location>
</feature>
<dbReference type="Gene3D" id="1.10.10.10">
    <property type="entry name" value="Winged helix-like DNA-binding domain superfamily/Winged helix DNA-binding domain"/>
    <property type="match status" value="1"/>
</dbReference>
<dbReference type="InterPro" id="IPR036388">
    <property type="entry name" value="WH-like_DNA-bd_sf"/>
</dbReference>
<feature type="compositionally biased region" description="Acidic residues" evidence="15">
    <location>
        <begin position="15"/>
        <end position="30"/>
    </location>
</feature>
<evidence type="ECO:0000256" key="6">
    <source>
        <dbReference type="ARBA" id="ARBA00022771"/>
    </source>
</evidence>
<dbReference type="RefSeq" id="XP_033533868.1">
    <property type="nucleotide sequence ID" value="XM_033676423.1"/>
</dbReference>
<organism evidence="18">
    <name type="scientific">Eremomyces bilateralis CBS 781.70</name>
    <dbReference type="NCBI Taxonomy" id="1392243"/>
    <lineage>
        <taxon>Eukaryota</taxon>
        <taxon>Fungi</taxon>
        <taxon>Dikarya</taxon>
        <taxon>Ascomycota</taxon>
        <taxon>Pezizomycotina</taxon>
        <taxon>Dothideomycetes</taxon>
        <taxon>Dothideomycetes incertae sedis</taxon>
        <taxon>Eremomycetales</taxon>
        <taxon>Eremomycetaceae</taxon>
        <taxon>Eremomyces</taxon>
    </lineage>
</organism>
<dbReference type="GeneID" id="54416993"/>